<feature type="compositionally biased region" description="Low complexity" evidence="1">
    <location>
        <begin position="517"/>
        <end position="527"/>
    </location>
</feature>
<dbReference type="Gene3D" id="3.80.10.10">
    <property type="entry name" value="Ribonuclease Inhibitor"/>
    <property type="match status" value="1"/>
</dbReference>
<dbReference type="OrthoDB" id="433897at2759"/>
<dbReference type="EMBL" id="CAJNDS010002513">
    <property type="protein sequence ID" value="CAE7505993.1"/>
    <property type="molecule type" value="Genomic_DNA"/>
</dbReference>
<comment type="caution">
    <text evidence="2">The sequence shown here is derived from an EMBL/GenBank/DDBJ whole genome shotgun (WGS) entry which is preliminary data.</text>
</comment>
<proteinExistence type="predicted"/>
<dbReference type="Proteomes" id="UP000604046">
    <property type="component" value="Unassembled WGS sequence"/>
</dbReference>
<gene>
    <name evidence="2" type="ORF">SNAT2548_LOCUS28339</name>
</gene>
<protein>
    <submittedName>
        <fullName evidence="2">Uncharacterized protein</fullName>
    </submittedName>
</protein>
<organism evidence="2 3">
    <name type="scientific">Symbiodinium natans</name>
    <dbReference type="NCBI Taxonomy" id="878477"/>
    <lineage>
        <taxon>Eukaryota</taxon>
        <taxon>Sar</taxon>
        <taxon>Alveolata</taxon>
        <taxon>Dinophyceae</taxon>
        <taxon>Suessiales</taxon>
        <taxon>Symbiodiniaceae</taxon>
        <taxon>Symbiodinium</taxon>
    </lineage>
</organism>
<reference evidence="2" key="1">
    <citation type="submission" date="2021-02" db="EMBL/GenBank/DDBJ databases">
        <authorList>
            <person name="Dougan E. K."/>
            <person name="Rhodes N."/>
            <person name="Thang M."/>
            <person name="Chan C."/>
        </authorList>
    </citation>
    <scope>NUCLEOTIDE SEQUENCE</scope>
</reference>
<evidence type="ECO:0000313" key="2">
    <source>
        <dbReference type="EMBL" id="CAE7505993.1"/>
    </source>
</evidence>
<name>A0A812SZ72_9DINO</name>
<evidence type="ECO:0000313" key="3">
    <source>
        <dbReference type="Proteomes" id="UP000604046"/>
    </source>
</evidence>
<dbReference type="SUPFAM" id="SSF52047">
    <property type="entry name" value="RNI-like"/>
    <property type="match status" value="1"/>
</dbReference>
<feature type="region of interest" description="Disordered" evidence="1">
    <location>
        <begin position="503"/>
        <end position="541"/>
    </location>
</feature>
<sequence length="747" mass="80634">MAQRRRLSRKTSPKEVRLSLLTSLPCEKLLLPFLPAKDLLRYAAACSTCHASAHHGDRLQLSRVAHFPARLSPAAAESLPRRLHLASLYSIDIEDTREGSSSAAHPARQLAQTAPWESDVLASDGDMKPLAEHPLWRFMVGLNQQLAFARQFRSISTALLPKLCTVNLLSLQPCLGTCVVDRHDLLEPMVATLLWEAPRLEQLQLPRCCPLQPQKLQKALRQHPDRAALSRALCGWLPPDSTSSMQTAHLLDAMVIESPEDAFLAGQFARSLTRIKQLIAIRTLAPQALPSNDILKAFADGYCAADTTVPPQTQELVVNAQALAGAGPALAQLVSEMPGLRSLRLLTEAHPFRQAASLLRASSPVAHACGQQEFSQLTRIQIRGGFSFDSLNLAAMLSSASSLQVLDLSGSEFADADAQLLAAANVGPLPQLHLLGFRACKLQSPAAAAALARAVNHFGSVKHIRMQANRWRVEAHRSFAEHLVESSAQALVSLEAGYSWQGQVPASHSPPTTVDASGGTSLGSSLESTEDAVEGGNAAPASRSDKLHFLSQFGVGLWLSAVASRLASSLQELRLERLDVGVVALQILRRRLRSPMALRVLALSTGCTGLGEKKAGIELAWLVARVTPRLQRLVLAGSDASPSLLQGMLEAISRPPQPAAERAFSTQSPFAMTRPDVLHLRWIDVENVETFLQAATVTGPELLQAFQSNGCFSFQGLRSESQETACPAGLYKVWNQNRSTGGAAWDV</sequence>
<dbReference type="InterPro" id="IPR032675">
    <property type="entry name" value="LRR_dom_sf"/>
</dbReference>
<accession>A0A812SZ72</accession>
<keyword evidence="3" id="KW-1185">Reference proteome</keyword>
<dbReference type="AlphaFoldDB" id="A0A812SZ72"/>
<evidence type="ECO:0000256" key="1">
    <source>
        <dbReference type="SAM" id="MobiDB-lite"/>
    </source>
</evidence>
<feature type="compositionally biased region" description="Polar residues" evidence="1">
    <location>
        <begin position="503"/>
        <end position="515"/>
    </location>
</feature>